<accession>A0ABR1B2A8</accession>
<keyword evidence="4" id="KW-0802">TPR repeat</keyword>
<reference evidence="7 8" key="1">
    <citation type="submission" date="2023-09" db="EMBL/GenBank/DDBJ databases">
        <title>Genomes of two closely related lineages of the louse Polyplax serrata with different host specificities.</title>
        <authorList>
            <person name="Martinu J."/>
            <person name="Tarabai H."/>
            <person name="Stefka J."/>
            <person name="Hypsa V."/>
        </authorList>
    </citation>
    <scope>NUCLEOTIDE SEQUENCE [LARGE SCALE GENOMIC DNA]</scope>
    <source>
        <strain evidence="7">98ZLc_SE</strain>
    </source>
</reference>
<gene>
    <name evidence="7" type="ORF">RUM44_007364</name>
</gene>
<dbReference type="InterPro" id="IPR019734">
    <property type="entry name" value="TPR_rpt"/>
</dbReference>
<dbReference type="Gene3D" id="1.25.40.10">
    <property type="entry name" value="Tetratricopeptide repeat domain"/>
    <property type="match status" value="2"/>
</dbReference>
<dbReference type="PANTHER" id="PTHR13143:SF6">
    <property type="entry name" value="TETRATRICOPEPTIDE REPEAT PROTEIN 19, MITOCHONDRIAL"/>
    <property type="match status" value="1"/>
</dbReference>
<comment type="similarity">
    <text evidence="2">Belongs to the TTC19 family.</text>
</comment>
<evidence type="ECO:0000256" key="4">
    <source>
        <dbReference type="ARBA" id="ARBA00022803"/>
    </source>
</evidence>
<keyword evidence="3" id="KW-0677">Repeat</keyword>
<evidence type="ECO:0000256" key="3">
    <source>
        <dbReference type="ARBA" id="ARBA00022737"/>
    </source>
</evidence>
<evidence type="ECO:0000256" key="6">
    <source>
        <dbReference type="ARBA" id="ARBA00023128"/>
    </source>
</evidence>
<keyword evidence="8" id="KW-1185">Reference proteome</keyword>
<protein>
    <submittedName>
        <fullName evidence="7">Uncharacterized protein</fullName>
    </submittedName>
</protein>
<evidence type="ECO:0000313" key="8">
    <source>
        <dbReference type="Proteomes" id="UP001359485"/>
    </source>
</evidence>
<dbReference type="Proteomes" id="UP001359485">
    <property type="component" value="Unassembled WGS sequence"/>
</dbReference>
<proteinExistence type="inferred from homology"/>
<dbReference type="SMART" id="SM00028">
    <property type="entry name" value="TPR"/>
    <property type="match status" value="5"/>
</dbReference>
<dbReference type="InterPro" id="IPR040395">
    <property type="entry name" value="TTC19"/>
</dbReference>
<sequence length="373" mass="42603">MLKHLFRTAINYKLTNKFYEGECIKDLFFRNNIFVKNYCLGVAKLEQIYTGRFGSQRNKLYSNKQPVVLLSGILSFFGIGSTPEEEEEPLITTIKRGILCIQREQYDKAEQILHVALKMAQDLQDEDGITYVYDVLANLAFQTRQFGKAKKLFTSVLQRLIANGEPEDSNKVVDISLKIAKIFEETKEFSKAEQGFKFCIETLDNKLNTDDQDTLALWGMSMDWYARFLLDRNKKQEALVCFRKAYEMCVKVNGVVHEQTVVLLNDLGTVASLIGDHESALNYLEKARDIGMSLPEMKDLPAIYINLGQLYLIREMYKESKLACQQGLKLAKQYGDDISVTEANECFNKISSVLKGKEVNKDLPQVPHVAVNH</sequence>
<dbReference type="EMBL" id="JAWJWF010000005">
    <property type="protein sequence ID" value="KAK6632323.1"/>
    <property type="molecule type" value="Genomic_DNA"/>
</dbReference>
<evidence type="ECO:0000256" key="2">
    <source>
        <dbReference type="ARBA" id="ARBA00008219"/>
    </source>
</evidence>
<evidence type="ECO:0000256" key="5">
    <source>
        <dbReference type="ARBA" id="ARBA00022946"/>
    </source>
</evidence>
<organism evidence="7 8">
    <name type="scientific">Polyplax serrata</name>
    <name type="common">Common mouse louse</name>
    <dbReference type="NCBI Taxonomy" id="468196"/>
    <lineage>
        <taxon>Eukaryota</taxon>
        <taxon>Metazoa</taxon>
        <taxon>Ecdysozoa</taxon>
        <taxon>Arthropoda</taxon>
        <taxon>Hexapoda</taxon>
        <taxon>Insecta</taxon>
        <taxon>Pterygota</taxon>
        <taxon>Neoptera</taxon>
        <taxon>Paraneoptera</taxon>
        <taxon>Psocodea</taxon>
        <taxon>Troctomorpha</taxon>
        <taxon>Phthiraptera</taxon>
        <taxon>Anoplura</taxon>
        <taxon>Polyplacidae</taxon>
        <taxon>Polyplax</taxon>
    </lineage>
</organism>
<keyword evidence="5" id="KW-0809">Transit peptide</keyword>
<evidence type="ECO:0000313" key="7">
    <source>
        <dbReference type="EMBL" id="KAK6632323.1"/>
    </source>
</evidence>
<dbReference type="Pfam" id="PF13181">
    <property type="entry name" value="TPR_8"/>
    <property type="match status" value="1"/>
</dbReference>
<keyword evidence="6" id="KW-0496">Mitochondrion</keyword>
<name>A0ABR1B2A8_POLSC</name>
<dbReference type="PANTHER" id="PTHR13143">
    <property type="entry name" value="TETRATRICOPEPTIDE REPEAT PROTEIN 19"/>
    <property type="match status" value="1"/>
</dbReference>
<dbReference type="Pfam" id="PF13424">
    <property type="entry name" value="TPR_12"/>
    <property type="match status" value="1"/>
</dbReference>
<comment type="subcellular location">
    <subcellularLocation>
        <location evidence="1">Mitochondrion</location>
    </subcellularLocation>
</comment>
<evidence type="ECO:0000256" key="1">
    <source>
        <dbReference type="ARBA" id="ARBA00004173"/>
    </source>
</evidence>
<dbReference type="SUPFAM" id="SSF48452">
    <property type="entry name" value="TPR-like"/>
    <property type="match status" value="1"/>
</dbReference>
<dbReference type="InterPro" id="IPR011990">
    <property type="entry name" value="TPR-like_helical_dom_sf"/>
</dbReference>
<comment type="caution">
    <text evidence="7">The sequence shown here is derived from an EMBL/GenBank/DDBJ whole genome shotgun (WGS) entry which is preliminary data.</text>
</comment>